<evidence type="ECO:0000256" key="9">
    <source>
        <dbReference type="SAM" id="Phobius"/>
    </source>
</evidence>
<evidence type="ECO:0000313" key="11">
    <source>
        <dbReference type="Proteomes" id="UP000095038"/>
    </source>
</evidence>
<dbReference type="AlphaFoldDB" id="A0A1D2VG32"/>
<keyword evidence="3 9" id="KW-0812">Transmembrane</keyword>
<keyword evidence="5" id="KW-0813">Transport</keyword>
<dbReference type="InterPro" id="IPR007568">
    <property type="entry name" value="RTA1"/>
</dbReference>
<dbReference type="GO" id="GO:0000324">
    <property type="term" value="C:fungal-type vacuole"/>
    <property type="evidence" value="ECO:0007669"/>
    <property type="project" value="TreeGrafter"/>
</dbReference>
<evidence type="ECO:0000256" key="3">
    <source>
        <dbReference type="ARBA" id="ARBA00022692"/>
    </source>
</evidence>
<feature type="transmembrane region" description="Helical" evidence="9">
    <location>
        <begin position="175"/>
        <end position="202"/>
    </location>
</feature>
<keyword evidence="11" id="KW-1185">Reference proteome</keyword>
<feature type="transmembrane region" description="Helical" evidence="9">
    <location>
        <begin position="127"/>
        <end position="149"/>
    </location>
</feature>
<reference evidence="11" key="1">
    <citation type="submission" date="2016-05" db="EMBL/GenBank/DDBJ databases">
        <title>Comparative genomics of biotechnologically important yeasts.</title>
        <authorList>
            <consortium name="DOE Joint Genome Institute"/>
            <person name="Riley R."/>
            <person name="Haridas S."/>
            <person name="Wolfe K.H."/>
            <person name="Lopes M.R."/>
            <person name="Hittinger C.T."/>
            <person name="Goker M."/>
            <person name="Salamov A."/>
            <person name="Wisecaver J."/>
            <person name="Long T.M."/>
            <person name="Aerts A.L."/>
            <person name="Barry K."/>
            <person name="Choi C."/>
            <person name="Clum A."/>
            <person name="Coughlan A.Y."/>
            <person name="Deshpande S."/>
            <person name="Douglass A.P."/>
            <person name="Hanson S.J."/>
            <person name="Klenk H.-P."/>
            <person name="Labutti K."/>
            <person name="Lapidus A."/>
            <person name="Lindquist E."/>
            <person name="Lipzen A."/>
            <person name="Meier-Kolthoff J.P."/>
            <person name="Ohm R.A."/>
            <person name="Otillar R.P."/>
            <person name="Pangilinan J."/>
            <person name="Peng Y."/>
            <person name="Rokas A."/>
            <person name="Rosa C.A."/>
            <person name="Scheuner C."/>
            <person name="Sibirny A.A."/>
            <person name="Slot J.C."/>
            <person name="Stielow J.B."/>
            <person name="Sun H."/>
            <person name="Kurtzman C.P."/>
            <person name="Blackwell M."/>
            <person name="Grigoriev I.V."/>
            <person name="Jeffries T.W."/>
        </authorList>
    </citation>
    <scope>NUCLEOTIDE SEQUENCE [LARGE SCALE GENOMIC DNA]</scope>
    <source>
        <strain evidence="11">DSM 1968</strain>
    </source>
</reference>
<dbReference type="FunCoup" id="A0A1D2VG32">
    <property type="interactions" value="30"/>
</dbReference>
<dbReference type="Proteomes" id="UP000095038">
    <property type="component" value="Unassembled WGS sequence"/>
</dbReference>
<organism evidence="10 11">
    <name type="scientific">Ascoidea rubescens DSM 1968</name>
    <dbReference type="NCBI Taxonomy" id="1344418"/>
    <lineage>
        <taxon>Eukaryota</taxon>
        <taxon>Fungi</taxon>
        <taxon>Dikarya</taxon>
        <taxon>Ascomycota</taxon>
        <taxon>Saccharomycotina</taxon>
        <taxon>Saccharomycetes</taxon>
        <taxon>Ascoideaceae</taxon>
        <taxon>Ascoidea</taxon>
    </lineage>
</organism>
<dbReference type="STRING" id="1344418.A0A1D2VG32"/>
<evidence type="ECO:0000256" key="6">
    <source>
        <dbReference type="ARBA" id="ARBA00023136"/>
    </source>
</evidence>
<dbReference type="InParanoid" id="A0A1D2VG32"/>
<dbReference type="GeneID" id="30966944"/>
<proteinExistence type="inferred from homology"/>
<feature type="transmembrane region" description="Helical" evidence="9">
    <location>
        <begin position="34"/>
        <end position="55"/>
    </location>
</feature>
<keyword evidence="4 9" id="KW-1133">Transmembrane helix</keyword>
<dbReference type="EMBL" id="KV454481">
    <property type="protein sequence ID" value="ODV60611.1"/>
    <property type="molecule type" value="Genomic_DNA"/>
</dbReference>
<evidence type="ECO:0000256" key="1">
    <source>
        <dbReference type="ARBA" id="ARBA00004651"/>
    </source>
</evidence>
<sequence>MLAPTEALASSSITGTPAFATAAARNFYGSTPNFAGNLTFAIVMGVLFIVHSILAVTYKQRYFGLSFIFGAGLEFATYIGRTLANGDPTSTKYFLLQIIAINLAPVFLMAGNYYLLGKLVIIYGEYYSILTPIAYSYIFIVCDVVGLFLQSAGGAAAGKALNDKSRRISDNSSNIILGGIAFQVFSMSIFLFFWTHFLYSIYIKTNTLLLKYNSSTNNNSIGNNNSDVQNGNGNGKIFTLFQKFYNFIDTSSKDHLFNLNYKEIRKNKILIYFPLVLTISVLLIYTRSVYKLIMLALKIAGHGNNSEIHFFLLESLLMALSILILAFCYPGYVMDGRHSKIVVGKRIRLRDFKIVKKDFDSFIRQFENESTNQENDSMSFTIKNNSPVEIEKTV</sequence>
<protein>
    <recommendedName>
        <fullName evidence="8">Sphingoid long-chain base transporter RSB1</fullName>
    </recommendedName>
</protein>
<evidence type="ECO:0000313" key="10">
    <source>
        <dbReference type="EMBL" id="ODV60611.1"/>
    </source>
</evidence>
<dbReference type="PANTHER" id="PTHR31465">
    <property type="entry name" value="PROTEIN RTA1-RELATED"/>
    <property type="match status" value="1"/>
</dbReference>
<evidence type="ECO:0000256" key="8">
    <source>
        <dbReference type="ARBA" id="ARBA00041117"/>
    </source>
</evidence>
<dbReference type="Pfam" id="PF04479">
    <property type="entry name" value="RTA1"/>
    <property type="match status" value="1"/>
</dbReference>
<name>A0A1D2VG32_9ASCO</name>
<dbReference type="GO" id="GO:0006869">
    <property type="term" value="P:lipid transport"/>
    <property type="evidence" value="ECO:0007669"/>
    <property type="project" value="UniProtKB-KW"/>
</dbReference>
<dbReference type="RefSeq" id="XP_020046918.1">
    <property type="nucleotide sequence ID" value="XM_020193308.1"/>
</dbReference>
<comment type="subcellular location">
    <subcellularLocation>
        <location evidence="1">Cell membrane</location>
        <topology evidence="1">Multi-pass membrane protein</topology>
    </subcellularLocation>
</comment>
<evidence type="ECO:0000256" key="5">
    <source>
        <dbReference type="ARBA" id="ARBA00023055"/>
    </source>
</evidence>
<feature type="transmembrane region" description="Helical" evidence="9">
    <location>
        <begin position="93"/>
        <end position="115"/>
    </location>
</feature>
<feature type="transmembrane region" description="Helical" evidence="9">
    <location>
        <begin position="310"/>
        <end position="332"/>
    </location>
</feature>
<comment type="similarity">
    <text evidence="2">Belongs to the lipid-translocating exporter (LTE) (TC 9.A.26.1) family.</text>
</comment>
<evidence type="ECO:0000256" key="4">
    <source>
        <dbReference type="ARBA" id="ARBA00022989"/>
    </source>
</evidence>
<comment type="function">
    <text evidence="7">Catalyzes the ATP-dependent translocation of sphingoid long-chain bases (LCBs) from the cytoplasmic site toward the extracytoplasmic side of the membrane (flip-flop). Involved in the establishment of the functional lipid asymmetry of the plasma membrane. Regulates intracellular levels of LCBs, sphingolipid precursors that are growth inhibitory at increased levels.</text>
</comment>
<dbReference type="OrthoDB" id="3358017at2759"/>
<feature type="transmembrane region" description="Helical" evidence="9">
    <location>
        <begin position="62"/>
        <end position="81"/>
    </location>
</feature>
<dbReference type="PANTHER" id="PTHR31465:SF9">
    <property type="entry name" value="SPHINGOID LONG-CHAIN BASE TRANSPORTER RSB1"/>
    <property type="match status" value="1"/>
</dbReference>
<gene>
    <name evidence="10" type="ORF">ASCRUDRAFT_76013</name>
</gene>
<evidence type="ECO:0000256" key="2">
    <source>
        <dbReference type="ARBA" id="ARBA00009969"/>
    </source>
</evidence>
<evidence type="ECO:0000256" key="7">
    <source>
        <dbReference type="ARBA" id="ARBA00037472"/>
    </source>
</evidence>
<keyword evidence="6 9" id="KW-0472">Membrane</keyword>
<keyword evidence="5" id="KW-0445">Lipid transport</keyword>
<accession>A0A1D2VG32</accession>
<dbReference type="GO" id="GO:0005886">
    <property type="term" value="C:plasma membrane"/>
    <property type="evidence" value="ECO:0007669"/>
    <property type="project" value="UniProtKB-SubCell"/>
</dbReference>
<feature type="transmembrane region" description="Helical" evidence="9">
    <location>
        <begin position="269"/>
        <end position="290"/>
    </location>
</feature>